<dbReference type="InterPro" id="IPR021728">
    <property type="entry name" value="DUF3300"/>
</dbReference>
<evidence type="ECO:0008006" key="4">
    <source>
        <dbReference type="Google" id="ProtNLM"/>
    </source>
</evidence>
<keyword evidence="3" id="KW-1185">Reference proteome</keyword>
<sequence length="352" mass="40255">MLLLGWIATPVSAADEKLSKQQLDQLLAPIALYPDDLLTNVLMASTYPVDVVEANRWITQPENAQLKGDALAKAIEGKDWDPSIKALVQFPSVLATMSDKLDWTQKVGDAFLNQQDEVMDQIQFLRSKADSSGNLKSNKQQKVSKQTGSSGDIIVIDPATPDDIYVPVYDPAVVYGSWWYPDYPPYVWTYPGVSYVDGWWWGAGVAIVGAIWGWNHWDWHRHNIHVDVNRWNRINHNRRRITSDRWRHNGRHQRRATDIDRAKLQQKFKGNSNSVGSKRRAASRQIQAARTNKSAVHARRHYKRPSSGKAGAARLNRRQFKTPRAGRPTMHRRPTIQRRTGGHSRGGFRRRR</sequence>
<dbReference type="PANTHER" id="PTHR40269">
    <property type="entry name" value="OUTER MEMBRANE PROTEIN-RELATED"/>
    <property type="match status" value="1"/>
</dbReference>
<dbReference type="STRING" id="670307.HYPDE_38298"/>
<feature type="compositionally biased region" description="Basic residues" evidence="1">
    <location>
        <begin position="329"/>
        <end position="352"/>
    </location>
</feature>
<proteinExistence type="predicted"/>
<dbReference type="KEGG" id="hdt:HYPDE_38298"/>
<dbReference type="AlphaFoldDB" id="N0BFT4"/>
<gene>
    <name evidence="2" type="ORF">HYPDE_38298</name>
</gene>
<dbReference type="Pfam" id="PF11737">
    <property type="entry name" value="DUF3300"/>
    <property type="match status" value="1"/>
</dbReference>
<dbReference type="PANTHER" id="PTHR40269:SF1">
    <property type="entry name" value="OUTER MEMBRANE PROTEIN"/>
    <property type="match status" value="1"/>
</dbReference>
<feature type="region of interest" description="Disordered" evidence="1">
    <location>
        <begin position="269"/>
        <end position="352"/>
    </location>
</feature>
<dbReference type="eggNOG" id="COG3064">
    <property type="taxonomic scope" value="Bacteria"/>
</dbReference>
<evidence type="ECO:0000313" key="2">
    <source>
        <dbReference type="EMBL" id="AGK59331.1"/>
    </source>
</evidence>
<dbReference type="HOGENOM" id="CLU_024625_0_2_5"/>
<evidence type="ECO:0000313" key="3">
    <source>
        <dbReference type="Proteomes" id="UP000005952"/>
    </source>
</evidence>
<protein>
    <recommendedName>
        <fullName evidence="4">DUF3300 domain-containing protein</fullName>
    </recommendedName>
</protein>
<dbReference type="EMBL" id="CP005587">
    <property type="protein sequence ID" value="AGK59331.1"/>
    <property type="molecule type" value="Genomic_DNA"/>
</dbReference>
<organism evidence="2 3">
    <name type="scientific">Hyphomicrobium denitrificans 1NES1</name>
    <dbReference type="NCBI Taxonomy" id="670307"/>
    <lineage>
        <taxon>Bacteria</taxon>
        <taxon>Pseudomonadati</taxon>
        <taxon>Pseudomonadota</taxon>
        <taxon>Alphaproteobacteria</taxon>
        <taxon>Hyphomicrobiales</taxon>
        <taxon>Hyphomicrobiaceae</taxon>
        <taxon>Hyphomicrobium</taxon>
    </lineage>
</organism>
<dbReference type="Proteomes" id="UP000005952">
    <property type="component" value="Chromosome"/>
</dbReference>
<evidence type="ECO:0000256" key="1">
    <source>
        <dbReference type="SAM" id="MobiDB-lite"/>
    </source>
</evidence>
<accession>N0BFT4</accession>
<name>N0BFT4_9HYPH</name>
<feature type="compositionally biased region" description="Basic residues" evidence="1">
    <location>
        <begin position="296"/>
        <end position="306"/>
    </location>
</feature>
<reference evidence="2 3" key="1">
    <citation type="journal article" date="2013" name="Genome Announc.">
        <title>Genome sequences for three denitrifying bacterial strains isolated from a uranium- and nitrate-contaminated subsurface environment.</title>
        <authorList>
            <person name="Venkatramanan R."/>
            <person name="Prakash O."/>
            <person name="Woyke T."/>
            <person name="Chain P."/>
            <person name="Goodwin L.A."/>
            <person name="Watson D."/>
            <person name="Brooks S."/>
            <person name="Kostka J.E."/>
            <person name="Green S.J."/>
        </authorList>
    </citation>
    <scope>NUCLEOTIDE SEQUENCE [LARGE SCALE GENOMIC DNA]</scope>
    <source>
        <strain evidence="2 3">1NES1</strain>
    </source>
</reference>